<gene>
    <name evidence="5" type="ORF">SAMN02745220_04046</name>
</gene>
<dbReference type="PRINTS" id="PR01727">
    <property type="entry name" value="DNABINDINGHU"/>
</dbReference>
<dbReference type="STRING" id="1121416.SAMN02745220_04046"/>
<evidence type="ECO:0000256" key="1">
    <source>
        <dbReference type="ARBA" id="ARBA00010529"/>
    </source>
</evidence>
<evidence type="ECO:0000313" key="5">
    <source>
        <dbReference type="EMBL" id="SHO51522.1"/>
    </source>
</evidence>
<reference evidence="5 6" key="1">
    <citation type="submission" date="2016-12" db="EMBL/GenBank/DDBJ databases">
        <authorList>
            <person name="Song W.-J."/>
            <person name="Kurnit D.M."/>
        </authorList>
    </citation>
    <scope>NUCLEOTIDE SEQUENCE [LARGE SCALE GENOMIC DNA]</scope>
    <source>
        <strain evidence="5 6">DSM 18488</strain>
    </source>
</reference>
<dbReference type="InterPro" id="IPR000119">
    <property type="entry name" value="Hist_DNA-bd"/>
</dbReference>
<keyword evidence="2" id="KW-0226">DNA condensation</keyword>
<accession>A0A1M7YFV7</accession>
<dbReference type="EMBL" id="FRFE01000026">
    <property type="protein sequence ID" value="SHO51522.1"/>
    <property type="molecule type" value="Genomic_DNA"/>
</dbReference>
<dbReference type="PANTHER" id="PTHR33175">
    <property type="entry name" value="DNA-BINDING PROTEIN HU"/>
    <property type="match status" value="1"/>
</dbReference>
<evidence type="ECO:0000256" key="3">
    <source>
        <dbReference type="ARBA" id="ARBA00023125"/>
    </source>
</evidence>
<evidence type="ECO:0000256" key="2">
    <source>
        <dbReference type="ARBA" id="ARBA00023067"/>
    </source>
</evidence>
<comment type="similarity">
    <text evidence="1 4">Belongs to the bacterial histone-like protein family.</text>
</comment>
<dbReference type="GO" id="GO:0005829">
    <property type="term" value="C:cytosol"/>
    <property type="evidence" value="ECO:0007669"/>
    <property type="project" value="TreeGrafter"/>
</dbReference>
<evidence type="ECO:0000256" key="4">
    <source>
        <dbReference type="RuleBase" id="RU003939"/>
    </source>
</evidence>
<dbReference type="Proteomes" id="UP000184603">
    <property type="component" value="Unassembled WGS sequence"/>
</dbReference>
<dbReference type="GO" id="GO:0030261">
    <property type="term" value="P:chromosome condensation"/>
    <property type="evidence" value="ECO:0007669"/>
    <property type="project" value="UniProtKB-KW"/>
</dbReference>
<dbReference type="GO" id="GO:0030527">
    <property type="term" value="F:structural constituent of chromatin"/>
    <property type="evidence" value="ECO:0007669"/>
    <property type="project" value="InterPro"/>
</dbReference>
<dbReference type="CDD" id="cd13831">
    <property type="entry name" value="HU"/>
    <property type="match status" value="1"/>
</dbReference>
<dbReference type="PANTHER" id="PTHR33175:SF3">
    <property type="entry name" value="DNA-BINDING PROTEIN HU-BETA"/>
    <property type="match status" value="1"/>
</dbReference>
<dbReference type="Pfam" id="PF00216">
    <property type="entry name" value="Bac_DNA_binding"/>
    <property type="match status" value="1"/>
</dbReference>
<keyword evidence="3 5" id="KW-0238">DNA-binding</keyword>
<dbReference type="InterPro" id="IPR020816">
    <property type="entry name" value="Histone-like_DNA-bd_CS"/>
</dbReference>
<dbReference type="AlphaFoldDB" id="A0A1M7YFV7"/>
<dbReference type="OrthoDB" id="9799835at2"/>
<dbReference type="PROSITE" id="PS00045">
    <property type="entry name" value="HISTONE_LIKE"/>
    <property type="match status" value="1"/>
</dbReference>
<dbReference type="RefSeq" id="WP_073615480.1">
    <property type="nucleotide sequence ID" value="NZ_FRFE01000026.1"/>
</dbReference>
<proteinExistence type="inferred from homology"/>
<protein>
    <submittedName>
        <fullName evidence="5">DNA-binding protein HU-beta</fullName>
    </submittedName>
</protein>
<organism evidence="5 6">
    <name type="scientific">Desulfopila aestuarii DSM 18488</name>
    <dbReference type="NCBI Taxonomy" id="1121416"/>
    <lineage>
        <taxon>Bacteria</taxon>
        <taxon>Pseudomonadati</taxon>
        <taxon>Thermodesulfobacteriota</taxon>
        <taxon>Desulfobulbia</taxon>
        <taxon>Desulfobulbales</taxon>
        <taxon>Desulfocapsaceae</taxon>
        <taxon>Desulfopila</taxon>
    </lineage>
</organism>
<dbReference type="GO" id="GO:0003677">
    <property type="term" value="F:DNA binding"/>
    <property type="evidence" value="ECO:0007669"/>
    <property type="project" value="UniProtKB-KW"/>
</dbReference>
<evidence type="ECO:0000313" key="6">
    <source>
        <dbReference type="Proteomes" id="UP000184603"/>
    </source>
</evidence>
<dbReference type="SUPFAM" id="SSF47729">
    <property type="entry name" value="IHF-like DNA-binding proteins"/>
    <property type="match status" value="1"/>
</dbReference>
<name>A0A1M7YFV7_9BACT</name>
<keyword evidence="6" id="KW-1185">Reference proteome</keyword>
<dbReference type="Gene3D" id="4.10.520.10">
    <property type="entry name" value="IHF-like DNA-binding proteins"/>
    <property type="match status" value="1"/>
</dbReference>
<sequence length="91" mass="9643">MTKKDLIDTIAQTAELNKTQAAKVLDATLESITKSLKNKEAVTLVGFGTFSTADRLERPGKNPQTGAPITIPARTVAKFKAGKGLAEDVNS</sequence>
<dbReference type="InterPro" id="IPR010992">
    <property type="entry name" value="IHF-like_DNA-bd_dom_sf"/>
</dbReference>
<dbReference type="SMART" id="SM00411">
    <property type="entry name" value="BHL"/>
    <property type="match status" value="1"/>
</dbReference>